<protein>
    <recommendedName>
        <fullName evidence="2">DUF2793 domain-containing protein</fullName>
    </recommendedName>
</protein>
<organism evidence="1">
    <name type="scientific">hydrothermal vent metagenome</name>
    <dbReference type="NCBI Taxonomy" id="652676"/>
    <lineage>
        <taxon>unclassified sequences</taxon>
        <taxon>metagenomes</taxon>
        <taxon>ecological metagenomes</taxon>
    </lineage>
</organism>
<accession>A0A3B0RZ00</accession>
<gene>
    <name evidence="1" type="ORF">MNBD_ALPHA04-252</name>
</gene>
<dbReference type="Pfam" id="PF10983">
    <property type="entry name" value="DUF2793"/>
    <property type="match status" value="1"/>
</dbReference>
<reference evidence="1" key="1">
    <citation type="submission" date="2018-06" db="EMBL/GenBank/DDBJ databases">
        <authorList>
            <person name="Zhirakovskaya E."/>
        </authorList>
    </citation>
    <scope>NUCLEOTIDE SEQUENCE</scope>
</reference>
<sequence>MNPLQTPRFSLPLLAAGQAHKELFHNEALTLLDLITDISVVDIQDDPASLTPAAGDSWLVGSSPVAEWADYSNHIAGWSAGGWRFISPRESMRIFVADIDGLAVFRNGIWQVAEQIFSPAGGAVIDNEARTAIESILATLETFGLLRPSV</sequence>
<dbReference type="InterPro" id="IPR021251">
    <property type="entry name" value="DUF2793"/>
</dbReference>
<name>A0A3B0RZ00_9ZZZZ</name>
<evidence type="ECO:0000313" key="1">
    <source>
        <dbReference type="EMBL" id="VAV88525.1"/>
    </source>
</evidence>
<proteinExistence type="predicted"/>
<dbReference type="AlphaFoldDB" id="A0A3B0RZ00"/>
<dbReference type="EMBL" id="UOEF01000049">
    <property type="protein sequence ID" value="VAV88525.1"/>
    <property type="molecule type" value="Genomic_DNA"/>
</dbReference>
<evidence type="ECO:0008006" key="2">
    <source>
        <dbReference type="Google" id="ProtNLM"/>
    </source>
</evidence>